<accession>A0A833VR51</accession>
<reference evidence="1" key="1">
    <citation type="submission" date="2019-11" db="EMBL/GenBank/DDBJ databases">
        <title>The nuclear and mitochondrial genomes of Frieseomelitta varia - a highly eusocial stingless bee (Meliponini) with a permanently sterile worker caste.</title>
        <authorList>
            <person name="Freitas F.C.P."/>
            <person name="Lourenco A.P."/>
            <person name="Nunes F.M.F."/>
            <person name="Paschoal A.R."/>
            <person name="Abreu F.C.P."/>
            <person name="Barbin F.O."/>
            <person name="Bataglia L."/>
            <person name="Cardoso-Junior C.A.M."/>
            <person name="Cervoni M.S."/>
            <person name="Silva S.R."/>
            <person name="Dalarmi F."/>
            <person name="Del Lama M.A."/>
            <person name="Depintor T.S."/>
            <person name="Ferreira K.M."/>
            <person name="Goria P.S."/>
            <person name="Jaskot M.C."/>
            <person name="Lago D.C."/>
            <person name="Luna-Lucena D."/>
            <person name="Moda L.M."/>
            <person name="Nascimento L."/>
            <person name="Pedrino M."/>
            <person name="Rabico F.O."/>
            <person name="Sanches F.C."/>
            <person name="Santos D.E."/>
            <person name="Santos C.G."/>
            <person name="Vieira J."/>
            <person name="Lopes T.F."/>
            <person name="Barchuk A.R."/>
            <person name="Hartfelder K."/>
            <person name="Simoes Z.L.P."/>
            <person name="Bitondi M.M.G."/>
            <person name="Pinheiro D.G."/>
        </authorList>
    </citation>
    <scope>NUCLEOTIDE SEQUENCE</scope>
    <source>
        <strain evidence="1">USP_RPSP 00005682</strain>
        <tissue evidence="1">Whole individual</tissue>
    </source>
</reference>
<comment type="caution">
    <text evidence="1">The sequence shown here is derived from an EMBL/GenBank/DDBJ whole genome shotgun (WGS) entry which is preliminary data.</text>
</comment>
<organism evidence="1 2">
    <name type="scientific">Frieseomelitta varia</name>
    <dbReference type="NCBI Taxonomy" id="561572"/>
    <lineage>
        <taxon>Eukaryota</taxon>
        <taxon>Metazoa</taxon>
        <taxon>Ecdysozoa</taxon>
        <taxon>Arthropoda</taxon>
        <taxon>Hexapoda</taxon>
        <taxon>Insecta</taxon>
        <taxon>Pterygota</taxon>
        <taxon>Neoptera</taxon>
        <taxon>Endopterygota</taxon>
        <taxon>Hymenoptera</taxon>
        <taxon>Apocrita</taxon>
        <taxon>Aculeata</taxon>
        <taxon>Apoidea</taxon>
        <taxon>Anthophila</taxon>
        <taxon>Apidae</taxon>
        <taxon>Frieseomelitta</taxon>
    </lineage>
</organism>
<dbReference type="EMBL" id="WNWW01000607">
    <property type="protein sequence ID" value="KAF3423010.1"/>
    <property type="molecule type" value="Genomic_DNA"/>
</dbReference>
<gene>
    <name evidence="1" type="ORF">E2986_11380</name>
</gene>
<keyword evidence="2" id="KW-1185">Reference proteome</keyword>
<dbReference type="AlphaFoldDB" id="A0A833VR51"/>
<evidence type="ECO:0000313" key="1">
    <source>
        <dbReference type="EMBL" id="KAF3423010.1"/>
    </source>
</evidence>
<protein>
    <submittedName>
        <fullName evidence="1">Uncharacterized protein</fullName>
    </submittedName>
</protein>
<name>A0A833VR51_9HYME</name>
<dbReference type="Proteomes" id="UP000655588">
    <property type="component" value="Unassembled WGS sequence"/>
</dbReference>
<evidence type="ECO:0000313" key="2">
    <source>
        <dbReference type="Proteomes" id="UP000655588"/>
    </source>
</evidence>
<proteinExistence type="predicted"/>
<sequence length="298" mass="33642">MKYDCRSCFDIVNPAQYRDACDHAVAGNTPAGACIIASAYHTACYKQGVMSTRIPASCTNCKVGANKVDVGDTFSVKIPKKEADVIFVVEQQTPNEKIYKELVVPLMSELRTELKQHGVTPSYEEKLSRTLEFLQFNVPKRKYPCATCKEQNHGCQKDVHIGLIGYSEKMKWPLHYTLNGETNIEGEVKNMKFDEKKPTITLQEAKNGDTKTKLDYLHQKLDVELGTFKLTDAYEAAIRYPFRPGAAKAVIGVIANPCEKTPFLISGQSRFQNLNCPKSILLYTFHLFVEVWMKVLNR</sequence>